<evidence type="ECO:0000313" key="4">
    <source>
        <dbReference type="Proteomes" id="UP000000763"/>
    </source>
</evidence>
<evidence type="ECO:0000256" key="1">
    <source>
        <dbReference type="SAM" id="MobiDB-lite"/>
    </source>
</evidence>
<reference evidence="3" key="2">
    <citation type="submission" date="2001-09" db="EMBL/GenBank/DDBJ databases">
        <title>Oryza sativa nipponbare(GA3) genomic DNA, chromosome 7, BAC clone:OJ1199_H01.</title>
        <authorList>
            <person name="Sasaki T."/>
            <person name="Matsumoto T."/>
            <person name="Yamamoto K."/>
        </authorList>
    </citation>
    <scope>NUCLEOTIDE SEQUENCE</scope>
</reference>
<reference evidence="4" key="3">
    <citation type="journal article" date="2005" name="Nature">
        <title>The map-based sequence of the rice genome.</title>
        <authorList>
            <consortium name="International rice genome sequencing project (IRGSP)"/>
            <person name="Matsumoto T."/>
            <person name="Wu J."/>
            <person name="Kanamori H."/>
            <person name="Katayose Y."/>
            <person name="Fujisawa M."/>
            <person name="Namiki N."/>
            <person name="Mizuno H."/>
            <person name="Yamamoto K."/>
            <person name="Antonio B.A."/>
            <person name="Baba T."/>
            <person name="Sakata K."/>
            <person name="Nagamura Y."/>
            <person name="Aoki H."/>
            <person name="Arikawa K."/>
            <person name="Arita K."/>
            <person name="Bito T."/>
            <person name="Chiden Y."/>
            <person name="Fujitsuka N."/>
            <person name="Fukunaka R."/>
            <person name="Hamada M."/>
            <person name="Harada C."/>
            <person name="Hayashi A."/>
            <person name="Hijishita S."/>
            <person name="Honda M."/>
            <person name="Hosokawa S."/>
            <person name="Ichikawa Y."/>
            <person name="Idonuma A."/>
            <person name="Iijima M."/>
            <person name="Ikeda M."/>
            <person name="Ikeno M."/>
            <person name="Ito K."/>
            <person name="Ito S."/>
            <person name="Ito T."/>
            <person name="Ito Y."/>
            <person name="Ito Y."/>
            <person name="Iwabuchi A."/>
            <person name="Kamiya K."/>
            <person name="Karasawa W."/>
            <person name="Kurita K."/>
            <person name="Katagiri S."/>
            <person name="Kikuta A."/>
            <person name="Kobayashi H."/>
            <person name="Kobayashi N."/>
            <person name="Machita K."/>
            <person name="Maehara T."/>
            <person name="Masukawa M."/>
            <person name="Mizubayashi T."/>
            <person name="Mukai Y."/>
            <person name="Nagasaki H."/>
            <person name="Nagata Y."/>
            <person name="Naito S."/>
            <person name="Nakashima M."/>
            <person name="Nakama Y."/>
            <person name="Nakamichi Y."/>
            <person name="Nakamura M."/>
            <person name="Meguro A."/>
            <person name="Negishi M."/>
            <person name="Ohta I."/>
            <person name="Ohta T."/>
            <person name="Okamoto M."/>
            <person name="Ono N."/>
            <person name="Saji S."/>
            <person name="Sakaguchi M."/>
            <person name="Sakai K."/>
            <person name="Shibata M."/>
            <person name="Shimokawa T."/>
            <person name="Song J."/>
            <person name="Takazaki Y."/>
            <person name="Terasawa K."/>
            <person name="Tsugane M."/>
            <person name="Tsuji K."/>
            <person name="Ueda S."/>
            <person name="Waki K."/>
            <person name="Yamagata H."/>
            <person name="Yamamoto M."/>
            <person name="Yamamoto S."/>
            <person name="Yamane H."/>
            <person name="Yoshiki S."/>
            <person name="Yoshihara R."/>
            <person name="Yukawa K."/>
            <person name="Zhong H."/>
            <person name="Yano M."/>
            <person name="Yuan Q."/>
            <person name="Ouyang S."/>
            <person name="Liu J."/>
            <person name="Jones K.M."/>
            <person name="Gansberger K."/>
            <person name="Moffat K."/>
            <person name="Hill J."/>
            <person name="Bera J."/>
            <person name="Fadrosh D."/>
            <person name="Jin S."/>
            <person name="Johri S."/>
            <person name="Kim M."/>
            <person name="Overton L."/>
            <person name="Reardon M."/>
            <person name="Tsitrin T."/>
            <person name="Vuong H."/>
            <person name="Weaver B."/>
            <person name="Ciecko A."/>
            <person name="Tallon L."/>
            <person name="Jackson J."/>
            <person name="Pai G."/>
            <person name="Aken S.V."/>
            <person name="Utterback T."/>
            <person name="Reidmuller S."/>
            <person name="Feldblyum T."/>
            <person name="Hsiao J."/>
            <person name="Zismann V."/>
            <person name="Iobst S."/>
            <person name="de Vazeille A.R."/>
            <person name="Buell C.R."/>
            <person name="Ying K."/>
            <person name="Li Y."/>
            <person name="Lu T."/>
            <person name="Huang Y."/>
            <person name="Zhao Q."/>
            <person name="Feng Q."/>
            <person name="Zhang L."/>
            <person name="Zhu J."/>
            <person name="Weng Q."/>
            <person name="Mu J."/>
            <person name="Lu Y."/>
            <person name="Fan D."/>
            <person name="Liu Y."/>
            <person name="Guan J."/>
            <person name="Zhang Y."/>
            <person name="Yu S."/>
            <person name="Liu X."/>
            <person name="Zhang Y."/>
            <person name="Hong G."/>
            <person name="Han B."/>
            <person name="Choisne N."/>
            <person name="Demange N."/>
            <person name="Orjeda G."/>
            <person name="Samain S."/>
            <person name="Cattolico L."/>
            <person name="Pelletier E."/>
            <person name="Couloux A."/>
            <person name="Segurens B."/>
            <person name="Wincker P."/>
            <person name="D'Hont A."/>
            <person name="Scarpelli C."/>
            <person name="Weissenbach J."/>
            <person name="Salanoubat M."/>
            <person name="Quetier F."/>
            <person name="Yu Y."/>
            <person name="Kim H.R."/>
            <person name="Rambo T."/>
            <person name="Currie J."/>
            <person name="Collura K."/>
            <person name="Luo M."/>
            <person name="Yang T."/>
            <person name="Ammiraju J.S.S."/>
            <person name="Engler F."/>
            <person name="Soderlund C."/>
            <person name="Wing R.A."/>
            <person name="Palmer L.E."/>
            <person name="de la Bastide M."/>
            <person name="Spiegel L."/>
            <person name="Nascimento L."/>
            <person name="Zutavern T."/>
            <person name="O'Shaughnessy A."/>
            <person name="Dike S."/>
            <person name="Dedhia N."/>
            <person name="Preston R."/>
            <person name="Balija V."/>
            <person name="McCombie W.R."/>
            <person name="Chow T."/>
            <person name="Chen H."/>
            <person name="Chung M."/>
            <person name="Chen C."/>
            <person name="Shaw J."/>
            <person name="Wu H."/>
            <person name="Hsiao K."/>
            <person name="Chao Y."/>
            <person name="Chu M."/>
            <person name="Cheng C."/>
            <person name="Hour A."/>
            <person name="Lee P."/>
            <person name="Lin S."/>
            <person name="Lin Y."/>
            <person name="Liou J."/>
            <person name="Liu S."/>
            <person name="Hsing Y."/>
            <person name="Raghuvanshi S."/>
            <person name="Mohanty A."/>
            <person name="Bharti A.K."/>
            <person name="Gaur A."/>
            <person name="Gupta V."/>
            <person name="Kumar D."/>
            <person name="Ravi V."/>
            <person name="Vij S."/>
            <person name="Kapur A."/>
            <person name="Khurana P."/>
            <person name="Khurana P."/>
            <person name="Khurana J.P."/>
            <person name="Tyagi A.K."/>
            <person name="Gaikwad K."/>
            <person name="Singh A."/>
            <person name="Dalal V."/>
            <person name="Srivastava S."/>
            <person name="Dixit A."/>
            <person name="Pal A.K."/>
            <person name="Ghazi I.A."/>
            <person name="Yadav M."/>
            <person name="Pandit A."/>
            <person name="Bhargava A."/>
            <person name="Sureshbabu K."/>
            <person name="Batra K."/>
            <person name="Sharma T.R."/>
            <person name="Mohapatra T."/>
            <person name="Singh N.K."/>
            <person name="Messing J."/>
            <person name="Nelson A.B."/>
            <person name="Fuks G."/>
            <person name="Kavchok S."/>
            <person name="Keizer G."/>
            <person name="Linton E."/>
            <person name="Llaca V."/>
            <person name="Song R."/>
            <person name="Tanyolac B."/>
            <person name="Young S."/>
            <person name="Ho-Il K."/>
            <person name="Hahn J.H."/>
            <person name="Sangsakoo G."/>
            <person name="Vanavichit A."/>
            <person name="de Mattos Luiz.A.T."/>
            <person name="Zimmer P.D."/>
            <person name="Malone G."/>
            <person name="Dellagostin O."/>
            <person name="de Oliveira A.C."/>
            <person name="Bevan M."/>
            <person name="Bancroft I."/>
            <person name="Minx P."/>
            <person name="Cordum H."/>
            <person name="Wilson R."/>
            <person name="Cheng Z."/>
            <person name="Jin W."/>
            <person name="Jiang J."/>
            <person name="Leong S.A."/>
            <person name="Iwama H."/>
            <person name="Gojobori T."/>
            <person name="Itoh T."/>
            <person name="Niimura Y."/>
            <person name="Fujii Y."/>
            <person name="Habara T."/>
            <person name="Sakai H."/>
            <person name="Sato Y."/>
            <person name="Wilson G."/>
            <person name="Kumar K."/>
            <person name="McCouch S."/>
            <person name="Juretic N."/>
            <person name="Hoen D."/>
            <person name="Wright S."/>
            <person name="Bruskiewich R."/>
            <person name="Bureau T."/>
            <person name="Miyao A."/>
            <person name="Hirochika H."/>
            <person name="Nishikawa T."/>
            <person name="Kadowaki K."/>
            <person name="Sugiura M."/>
            <person name="Burr B."/>
            <person name="Sasaki T."/>
        </authorList>
    </citation>
    <scope>NUCLEOTIDE SEQUENCE [LARGE SCALE GENOMIC DNA]</scope>
    <source>
        <strain evidence="4">cv. Nipponbare</strain>
    </source>
</reference>
<evidence type="ECO:0000313" key="2">
    <source>
        <dbReference type="EMBL" id="BAC83080.1"/>
    </source>
</evidence>
<proteinExistence type="predicted"/>
<dbReference type="AlphaFoldDB" id="Q6ZL87"/>
<reference evidence="2" key="1">
    <citation type="submission" date="2001-07" db="EMBL/GenBank/DDBJ databases">
        <title>Oryza sativa nipponbare(GA3) genomic DNA, chromosome 7, BAC clone:OJ1065_B06.</title>
        <authorList>
            <person name="Sasaki T."/>
            <person name="Matsumoto T."/>
            <person name="Yamamoto K."/>
        </authorList>
    </citation>
    <scope>NUCLEOTIDE SEQUENCE</scope>
</reference>
<dbReference type="EMBL" id="AP004182">
    <property type="protein sequence ID" value="BAD30474.1"/>
    <property type="molecule type" value="Genomic_DNA"/>
</dbReference>
<protein>
    <submittedName>
        <fullName evidence="2">Uncharacterized protein</fullName>
    </submittedName>
</protein>
<sequence length="77" mass="8526">MVSARMAGNTSADTDSVRFLPRNAARRRTPSPRQDTVLFGENASSSDFEKKKSDTSFFDFAACSFCQVLSLLHVLSF</sequence>
<feature type="region of interest" description="Disordered" evidence="1">
    <location>
        <begin position="1"/>
        <end position="38"/>
    </location>
</feature>
<evidence type="ECO:0000313" key="3">
    <source>
        <dbReference type="EMBL" id="BAD30474.1"/>
    </source>
</evidence>
<reference evidence="4" key="4">
    <citation type="journal article" date="2008" name="Nucleic Acids Res.">
        <title>The rice annotation project database (RAP-DB): 2008 update.</title>
        <authorList>
            <consortium name="The rice annotation project (RAP)"/>
        </authorList>
    </citation>
    <scope>GENOME REANNOTATION</scope>
    <source>
        <strain evidence="4">cv. Nipponbare</strain>
    </source>
</reference>
<gene>
    <name evidence="3" type="primary">OJ1199_H01.107</name>
    <name evidence="2" type="ORF">OJ1065_B06.29</name>
</gene>
<name>Q6ZL87_ORYSJ</name>
<accession>Q6ZL87</accession>
<dbReference type="EMBL" id="AP003804">
    <property type="protein sequence ID" value="BAC83080.1"/>
    <property type="molecule type" value="Genomic_DNA"/>
</dbReference>
<organism evidence="2 4">
    <name type="scientific">Oryza sativa subsp. japonica</name>
    <name type="common">Rice</name>
    <dbReference type="NCBI Taxonomy" id="39947"/>
    <lineage>
        <taxon>Eukaryota</taxon>
        <taxon>Viridiplantae</taxon>
        <taxon>Streptophyta</taxon>
        <taxon>Embryophyta</taxon>
        <taxon>Tracheophyta</taxon>
        <taxon>Spermatophyta</taxon>
        <taxon>Magnoliopsida</taxon>
        <taxon>Liliopsida</taxon>
        <taxon>Poales</taxon>
        <taxon>Poaceae</taxon>
        <taxon>BOP clade</taxon>
        <taxon>Oryzoideae</taxon>
        <taxon>Oryzeae</taxon>
        <taxon>Oryzinae</taxon>
        <taxon>Oryza</taxon>
        <taxon>Oryza sativa</taxon>
    </lineage>
</organism>
<dbReference type="Proteomes" id="UP000000763">
    <property type="component" value="Chromosome 7"/>
</dbReference>